<reference evidence="1 2" key="1">
    <citation type="submission" date="2019-01" db="EMBL/GenBank/DDBJ databases">
        <title>Sequencing of cultivated peanut Arachis hypogaea provides insights into genome evolution and oil improvement.</title>
        <authorList>
            <person name="Chen X."/>
        </authorList>
    </citation>
    <scope>NUCLEOTIDE SEQUENCE [LARGE SCALE GENOMIC DNA]</scope>
    <source>
        <strain evidence="2">cv. Fuhuasheng</strain>
        <tissue evidence="1">Leaves</tissue>
    </source>
</reference>
<sequence>MVSTILIIPTEYLGEYEGNPNEDYDVDDEEAFAFIRPKDELRCFQNLTEKQKSHLRPLHVTAFMSGICVNKVLVDGGVVISLLPERMLTKVGKYFDDLVPINISVTDYNGVLTHAKGLVTLQVQVGSSHRNTIFVVVSSKTSYNALL</sequence>
<dbReference type="Proteomes" id="UP000289738">
    <property type="component" value="Chromosome B05"/>
</dbReference>
<comment type="caution">
    <text evidence="1">The sequence shown here is derived from an EMBL/GenBank/DDBJ whole genome shotgun (WGS) entry which is preliminary data.</text>
</comment>
<organism evidence="1 2">
    <name type="scientific">Arachis hypogaea</name>
    <name type="common">Peanut</name>
    <dbReference type="NCBI Taxonomy" id="3818"/>
    <lineage>
        <taxon>Eukaryota</taxon>
        <taxon>Viridiplantae</taxon>
        <taxon>Streptophyta</taxon>
        <taxon>Embryophyta</taxon>
        <taxon>Tracheophyta</taxon>
        <taxon>Spermatophyta</taxon>
        <taxon>Magnoliopsida</taxon>
        <taxon>eudicotyledons</taxon>
        <taxon>Gunneridae</taxon>
        <taxon>Pentapetalae</taxon>
        <taxon>rosids</taxon>
        <taxon>fabids</taxon>
        <taxon>Fabales</taxon>
        <taxon>Fabaceae</taxon>
        <taxon>Papilionoideae</taxon>
        <taxon>50 kb inversion clade</taxon>
        <taxon>dalbergioids sensu lato</taxon>
        <taxon>Dalbergieae</taxon>
        <taxon>Pterocarpus clade</taxon>
        <taxon>Arachis</taxon>
    </lineage>
</organism>
<proteinExistence type="predicted"/>
<gene>
    <name evidence="1" type="ORF">Ahy_B05g078449</name>
</gene>
<dbReference type="AlphaFoldDB" id="A0A444Z748"/>
<keyword evidence="2" id="KW-1185">Reference proteome</keyword>
<evidence type="ECO:0000313" key="2">
    <source>
        <dbReference type="Proteomes" id="UP000289738"/>
    </source>
</evidence>
<protein>
    <recommendedName>
        <fullName evidence="3">Aspartic peptidase DDI1-type domain-containing protein</fullName>
    </recommendedName>
</protein>
<dbReference type="EMBL" id="SDMP01000015">
    <property type="protein sequence ID" value="RYR10002.1"/>
    <property type="molecule type" value="Genomic_DNA"/>
</dbReference>
<name>A0A444Z748_ARAHY</name>
<evidence type="ECO:0008006" key="3">
    <source>
        <dbReference type="Google" id="ProtNLM"/>
    </source>
</evidence>
<dbReference type="PANTHER" id="PTHR33240:SF15">
    <property type="entry name" value="GAG-PRO-LIKE PROTEIN"/>
    <property type="match status" value="1"/>
</dbReference>
<dbReference type="PANTHER" id="PTHR33240">
    <property type="entry name" value="OS08G0508500 PROTEIN"/>
    <property type="match status" value="1"/>
</dbReference>
<accession>A0A444Z748</accession>
<evidence type="ECO:0000313" key="1">
    <source>
        <dbReference type="EMBL" id="RYR10002.1"/>
    </source>
</evidence>